<evidence type="ECO:0000313" key="1">
    <source>
        <dbReference type="EMBL" id="KAF4661986.1"/>
    </source>
</evidence>
<gene>
    <name evidence="1" type="ORF">FOL47_006469</name>
</gene>
<evidence type="ECO:0000313" key="2">
    <source>
        <dbReference type="Proteomes" id="UP000591131"/>
    </source>
</evidence>
<dbReference type="AlphaFoldDB" id="A0A7J6LS67"/>
<dbReference type="EMBL" id="JAAPAO010000360">
    <property type="protein sequence ID" value="KAF4661986.1"/>
    <property type="molecule type" value="Genomic_DNA"/>
</dbReference>
<name>A0A7J6LS67_PERCH</name>
<accession>A0A7J6LS67</accession>
<organism evidence="1 2">
    <name type="scientific">Perkinsus chesapeaki</name>
    <name type="common">Clam parasite</name>
    <name type="synonym">Perkinsus andrewsi</name>
    <dbReference type="NCBI Taxonomy" id="330153"/>
    <lineage>
        <taxon>Eukaryota</taxon>
        <taxon>Sar</taxon>
        <taxon>Alveolata</taxon>
        <taxon>Perkinsozoa</taxon>
        <taxon>Perkinsea</taxon>
        <taxon>Perkinsida</taxon>
        <taxon>Perkinsidae</taxon>
        <taxon>Perkinsus</taxon>
    </lineage>
</organism>
<sequence>MLPGSRLQMRRGLRYLVAARRCGLADVTWQPLADAAWSMILAACRCGLADVTWQPIADAAWSMILDAAWSTIPGSRLQMRSGLCYLDAACRCGAVHETGWAAHRGPFADAAWLMLLDEPLADAVWLMLLADRTCSVDDVTWCYLLLADADALVLFGEPPVEPLYGSVNGTC</sequence>
<keyword evidence="2" id="KW-1185">Reference proteome</keyword>
<proteinExistence type="predicted"/>
<dbReference type="Proteomes" id="UP000591131">
    <property type="component" value="Unassembled WGS sequence"/>
</dbReference>
<reference evidence="1 2" key="1">
    <citation type="submission" date="2020-04" db="EMBL/GenBank/DDBJ databases">
        <title>Perkinsus chesapeaki whole genome sequence.</title>
        <authorList>
            <person name="Bogema D.R."/>
        </authorList>
    </citation>
    <scope>NUCLEOTIDE SEQUENCE [LARGE SCALE GENOMIC DNA]</scope>
    <source>
        <strain evidence="1">ATCC PRA-425</strain>
    </source>
</reference>
<comment type="caution">
    <text evidence="1">The sequence shown here is derived from an EMBL/GenBank/DDBJ whole genome shotgun (WGS) entry which is preliminary data.</text>
</comment>
<protein>
    <submittedName>
        <fullName evidence="1">Uncharacterized protein</fullName>
    </submittedName>
</protein>